<accession>A0A2S5BCC2</accession>
<dbReference type="Proteomes" id="UP000237144">
    <property type="component" value="Unassembled WGS sequence"/>
</dbReference>
<keyword evidence="1" id="KW-0863">Zinc-finger</keyword>
<feature type="zinc finger region" description="C3H1-type" evidence="1">
    <location>
        <begin position="338"/>
        <end position="366"/>
    </location>
</feature>
<feature type="region of interest" description="Disordered" evidence="3">
    <location>
        <begin position="414"/>
        <end position="478"/>
    </location>
</feature>
<proteinExistence type="predicted"/>
<dbReference type="AlphaFoldDB" id="A0A2S5BCC2"/>
<feature type="zinc finger region" description="C3H1-type" evidence="1">
    <location>
        <begin position="298"/>
        <end position="326"/>
    </location>
</feature>
<evidence type="ECO:0000256" key="1">
    <source>
        <dbReference type="PROSITE-ProRule" id="PRU00723"/>
    </source>
</evidence>
<evidence type="ECO:0000313" key="6">
    <source>
        <dbReference type="Proteomes" id="UP000237144"/>
    </source>
</evidence>
<organism evidence="5 6">
    <name type="scientific">Rhodotorula taiwanensis</name>
    <dbReference type="NCBI Taxonomy" id="741276"/>
    <lineage>
        <taxon>Eukaryota</taxon>
        <taxon>Fungi</taxon>
        <taxon>Dikarya</taxon>
        <taxon>Basidiomycota</taxon>
        <taxon>Pucciniomycotina</taxon>
        <taxon>Microbotryomycetes</taxon>
        <taxon>Sporidiobolales</taxon>
        <taxon>Sporidiobolaceae</taxon>
        <taxon>Rhodotorula</taxon>
    </lineage>
</organism>
<evidence type="ECO:0000256" key="2">
    <source>
        <dbReference type="SAM" id="Coils"/>
    </source>
</evidence>
<dbReference type="PANTHER" id="PTHR37543:SF1">
    <property type="entry name" value="CCCH ZINC FINGER DNA BINDING PROTEIN (AFU_ORTHOLOGUE AFUA_5G12760)"/>
    <property type="match status" value="1"/>
</dbReference>
<evidence type="ECO:0000256" key="3">
    <source>
        <dbReference type="SAM" id="MobiDB-lite"/>
    </source>
</evidence>
<comment type="caution">
    <text evidence="5">The sequence shown here is derived from an EMBL/GenBank/DDBJ whole genome shotgun (WGS) entry which is preliminary data.</text>
</comment>
<sequence length="518" mass="57902">MSWLWSWWSSPRAPAPAAVAKSGAQELTERQLHALHDEWNRAQNRSRVEADTILAKLVNENNELRDRLTATQSELKDSRTHVRIARKLVFGIFDLEEDFFSSRILHSPNREQAAVEALMLKVAEAAHSGAGSNSGRPWTVVCFFFWNGSREFIDRLLANGLFDSLRDYENFIGRLRRLHPLFQLLTLDIPKEALRQKQADFTLAFGRAASATKLVLGRWALNDRMFEALVSLERPAQHLGDSNVCFVEPLVGTLVSPAVRRLRPRFWSFEGTLRAIPLARRAGDNRMLEINFNKPLWQQNPPLCLDYYLNGKRCYDERCTFSHGYRLQPQVVEALRYEVARTACPLEASGHPCPDGLGCHFAHVCPRDLTCDRKRCRFPQWMHSPRVASPPTTVAAATPAPAVGFPADPLLPSSGAPYPKVPRAPTAHPEGTENPGRVPPVGGTLHEIQPASPFAHPLSVASEHRAPSGQSPRPPELVQLTDAELAQMLRKARAEEKEYERGLREDPFVGSGPAKPGA</sequence>
<gene>
    <name evidence="5" type="ORF">BMF94_2623</name>
</gene>
<dbReference type="InterPro" id="IPR000571">
    <property type="entry name" value="Znf_CCCH"/>
</dbReference>
<keyword evidence="1" id="KW-0862">Zinc</keyword>
<dbReference type="PANTHER" id="PTHR37543">
    <property type="entry name" value="CCCH ZINC FINGER DNA BINDING PROTEIN (AFU_ORTHOLOGUE AFUA_5G12760)"/>
    <property type="match status" value="1"/>
</dbReference>
<evidence type="ECO:0000313" key="5">
    <source>
        <dbReference type="EMBL" id="POY74429.1"/>
    </source>
</evidence>
<feature type="compositionally biased region" description="Basic and acidic residues" evidence="3">
    <location>
        <begin position="492"/>
        <end position="507"/>
    </location>
</feature>
<feature type="domain" description="C3H1-type" evidence="4">
    <location>
        <begin position="298"/>
        <end position="326"/>
    </location>
</feature>
<protein>
    <recommendedName>
        <fullName evidence="4">C3H1-type domain-containing protein</fullName>
    </recommendedName>
</protein>
<reference evidence="5 6" key="1">
    <citation type="journal article" date="2018" name="Front. Microbiol.">
        <title>Prospects for Fungal Bioremediation of Acidic Radioactive Waste Sites: Characterization and Genome Sequence of Rhodotorula taiwanensis MD1149.</title>
        <authorList>
            <person name="Tkavc R."/>
            <person name="Matrosova V.Y."/>
            <person name="Grichenko O.E."/>
            <person name="Gostincar C."/>
            <person name="Volpe R.P."/>
            <person name="Klimenkova P."/>
            <person name="Gaidamakova E.K."/>
            <person name="Zhou C.E."/>
            <person name="Stewart B.J."/>
            <person name="Lyman M.G."/>
            <person name="Malfatti S.A."/>
            <person name="Rubinfeld B."/>
            <person name="Courtot M."/>
            <person name="Singh J."/>
            <person name="Dalgard C.L."/>
            <person name="Hamilton T."/>
            <person name="Frey K.G."/>
            <person name="Gunde-Cimerman N."/>
            <person name="Dugan L."/>
            <person name="Daly M.J."/>
        </authorList>
    </citation>
    <scope>NUCLEOTIDE SEQUENCE [LARGE SCALE GENOMIC DNA]</scope>
    <source>
        <strain evidence="5 6">MD1149</strain>
    </source>
</reference>
<feature type="domain" description="C3H1-type" evidence="4">
    <location>
        <begin position="338"/>
        <end position="366"/>
    </location>
</feature>
<dbReference type="EMBL" id="PJQD01000025">
    <property type="protein sequence ID" value="POY74429.1"/>
    <property type="molecule type" value="Genomic_DNA"/>
</dbReference>
<evidence type="ECO:0000259" key="4">
    <source>
        <dbReference type="PROSITE" id="PS50103"/>
    </source>
</evidence>
<keyword evidence="2" id="KW-0175">Coiled coil</keyword>
<keyword evidence="1" id="KW-0479">Metal-binding</keyword>
<keyword evidence="6" id="KW-1185">Reference proteome</keyword>
<name>A0A2S5BCC2_9BASI</name>
<dbReference type="OrthoDB" id="2528574at2759"/>
<feature type="coiled-coil region" evidence="2">
    <location>
        <begin position="47"/>
        <end position="74"/>
    </location>
</feature>
<dbReference type="PROSITE" id="PS50103">
    <property type="entry name" value="ZF_C3H1"/>
    <property type="match status" value="2"/>
</dbReference>
<feature type="region of interest" description="Disordered" evidence="3">
    <location>
        <begin position="491"/>
        <end position="518"/>
    </location>
</feature>
<dbReference type="GO" id="GO:0008270">
    <property type="term" value="F:zinc ion binding"/>
    <property type="evidence" value="ECO:0007669"/>
    <property type="project" value="UniProtKB-KW"/>
</dbReference>